<proteinExistence type="predicted"/>
<sequence>MNAAKGTRVRSKVHTQWLALGAALVVLSGVLVAWGLSQAADRVQVVQVAREVKAGHVLEAADLTVAGVAYDGAVHGLVPAASLQALVGRVAAIDLTPGALVQVGMWSNVAALGAHEQRVGAVLAAGRYPSGLARGDAAVAAPIDVSATMAPVDVRVVDAEVGADGNLSVTLAVDQASAVAVAQLAATDQLVLVVRSAEAGS</sequence>
<evidence type="ECO:0000313" key="7">
    <source>
        <dbReference type="EMBL" id="CAB5017109.1"/>
    </source>
</evidence>
<dbReference type="EMBL" id="CAESGF010000013">
    <property type="protein sequence ID" value="CAB4364353.1"/>
    <property type="molecule type" value="Genomic_DNA"/>
</dbReference>
<dbReference type="Pfam" id="PF08666">
    <property type="entry name" value="SAF"/>
    <property type="match status" value="1"/>
</dbReference>
<dbReference type="EMBL" id="CAFAAV010000259">
    <property type="protein sequence ID" value="CAB4834461.1"/>
    <property type="molecule type" value="Genomic_DNA"/>
</dbReference>
<evidence type="ECO:0000313" key="3">
    <source>
        <dbReference type="EMBL" id="CAB4731221.1"/>
    </source>
</evidence>
<accession>A0A6J7ANC8</accession>
<dbReference type="EMBL" id="CAFBOL010000140">
    <property type="protein sequence ID" value="CAB5017109.1"/>
    <property type="molecule type" value="Genomic_DNA"/>
</dbReference>
<dbReference type="AlphaFoldDB" id="A0A6J7ANC8"/>
<reference evidence="4" key="1">
    <citation type="submission" date="2020-05" db="EMBL/GenBank/DDBJ databases">
        <authorList>
            <person name="Chiriac C."/>
            <person name="Salcher M."/>
            <person name="Ghai R."/>
            <person name="Kavagutti S V."/>
        </authorList>
    </citation>
    <scope>NUCLEOTIDE SEQUENCE</scope>
</reference>
<evidence type="ECO:0000313" key="5">
    <source>
        <dbReference type="EMBL" id="CAB4852977.1"/>
    </source>
</evidence>
<dbReference type="InterPro" id="IPR013974">
    <property type="entry name" value="SAF"/>
</dbReference>
<gene>
    <name evidence="3" type="ORF">UFOPK2656_02131</name>
    <name evidence="4" type="ORF">UFOPK3099_02533</name>
    <name evidence="5" type="ORF">UFOPK3267_02501</name>
    <name evidence="6" type="ORF">UFOPK3651_02374</name>
    <name evidence="7" type="ORF">UFOPK3931_03140</name>
    <name evidence="2" type="ORF">UFOPK4189_02117</name>
</gene>
<dbReference type="EMBL" id="CAFBIY010000181">
    <property type="protein sequence ID" value="CAB4852977.1"/>
    <property type="molecule type" value="Genomic_DNA"/>
</dbReference>
<dbReference type="EMBL" id="CAFBMT010000014">
    <property type="protein sequence ID" value="CAB4943730.1"/>
    <property type="molecule type" value="Genomic_DNA"/>
</dbReference>
<name>A0A6J7ANC8_9ZZZZ</name>
<feature type="domain" description="SAF" evidence="1">
    <location>
        <begin position="43"/>
        <end position="107"/>
    </location>
</feature>
<evidence type="ECO:0000313" key="2">
    <source>
        <dbReference type="EMBL" id="CAB4364353.1"/>
    </source>
</evidence>
<organism evidence="4">
    <name type="scientific">freshwater metagenome</name>
    <dbReference type="NCBI Taxonomy" id="449393"/>
    <lineage>
        <taxon>unclassified sequences</taxon>
        <taxon>metagenomes</taxon>
        <taxon>ecological metagenomes</taxon>
    </lineage>
</organism>
<protein>
    <submittedName>
        <fullName evidence="4">Unannotated protein</fullName>
    </submittedName>
</protein>
<evidence type="ECO:0000259" key="1">
    <source>
        <dbReference type="SMART" id="SM00858"/>
    </source>
</evidence>
<dbReference type="CDD" id="cd11614">
    <property type="entry name" value="SAF_CpaB_FlgA_like"/>
    <property type="match status" value="1"/>
</dbReference>
<evidence type="ECO:0000313" key="4">
    <source>
        <dbReference type="EMBL" id="CAB4834461.1"/>
    </source>
</evidence>
<dbReference type="SMART" id="SM00858">
    <property type="entry name" value="SAF"/>
    <property type="match status" value="1"/>
</dbReference>
<evidence type="ECO:0000313" key="6">
    <source>
        <dbReference type="EMBL" id="CAB4943730.1"/>
    </source>
</evidence>
<dbReference type="EMBL" id="CAEZYF010000013">
    <property type="protein sequence ID" value="CAB4731221.1"/>
    <property type="molecule type" value="Genomic_DNA"/>
</dbReference>